<reference evidence="2" key="1">
    <citation type="submission" date="2018-06" db="EMBL/GenBank/DDBJ databases">
        <authorList>
            <person name="Lum Nde A."/>
            <person name="Hugo C."/>
        </authorList>
    </citation>
    <scope>NUCLEOTIDE SEQUENCE [LARGE SCALE GENOMIC DNA]</scope>
    <source>
        <strain evidence="2">1_F178</strain>
    </source>
</reference>
<name>A0A3D9C7J6_9FLAO</name>
<evidence type="ECO:0000313" key="2">
    <source>
        <dbReference type="Proteomes" id="UP000256686"/>
    </source>
</evidence>
<protein>
    <submittedName>
        <fullName evidence="1">Uncharacterized protein</fullName>
    </submittedName>
</protein>
<sequence>MSKIAIIINNDSVSANTLFELKKVTGESVDAIRKNISDHKPIVEGLLFYNDHDEVSEKLFKVVRDLAKNDITYSIFELEEDEEYNTIDSKNQEISADTLYNIIEEHNREIRRQEDL</sequence>
<proteinExistence type="predicted"/>
<accession>A0A3D9C7J6</accession>
<keyword evidence="2" id="KW-1185">Reference proteome</keyword>
<dbReference type="AlphaFoldDB" id="A0A3D9C7J6"/>
<gene>
    <name evidence="1" type="ORF">DRF65_16120</name>
</gene>
<evidence type="ECO:0000313" key="1">
    <source>
        <dbReference type="EMBL" id="REC61462.1"/>
    </source>
</evidence>
<dbReference type="Proteomes" id="UP000256686">
    <property type="component" value="Unassembled WGS sequence"/>
</dbReference>
<organism evidence="1 2">
    <name type="scientific">Chryseobacterium pennae</name>
    <dbReference type="NCBI Taxonomy" id="2258962"/>
    <lineage>
        <taxon>Bacteria</taxon>
        <taxon>Pseudomonadati</taxon>
        <taxon>Bacteroidota</taxon>
        <taxon>Flavobacteriia</taxon>
        <taxon>Flavobacteriales</taxon>
        <taxon>Weeksellaceae</taxon>
        <taxon>Chryseobacterium group</taxon>
        <taxon>Chryseobacterium</taxon>
    </lineage>
</organism>
<dbReference type="RefSeq" id="WP_115971788.1">
    <property type="nucleotide sequence ID" value="NZ_QNVT01000015.1"/>
</dbReference>
<comment type="caution">
    <text evidence="1">The sequence shown here is derived from an EMBL/GenBank/DDBJ whole genome shotgun (WGS) entry which is preliminary data.</text>
</comment>
<dbReference type="EMBL" id="QNVT01000015">
    <property type="protein sequence ID" value="REC61462.1"/>
    <property type="molecule type" value="Genomic_DNA"/>
</dbReference>